<dbReference type="Gene3D" id="1.10.20.10">
    <property type="entry name" value="Histone, subunit A"/>
    <property type="match status" value="1"/>
</dbReference>
<reference evidence="3" key="2">
    <citation type="submission" date="2025-08" db="UniProtKB">
        <authorList>
            <consortium name="Ensembl"/>
        </authorList>
    </citation>
    <scope>IDENTIFICATION</scope>
</reference>
<name>A0A8I5TBX0_PONAB</name>
<keyword evidence="4" id="KW-1185">Reference proteome</keyword>
<dbReference type="GO" id="GO:0030527">
    <property type="term" value="F:structural constituent of chromatin"/>
    <property type="evidence" value="ECO:0007669"/>
    <property type="project" value="InterPro"/>
</dbReference>
<evidence type="ECO:0000313" key="4">
    <source>
        <dbReference type="Proteomes" id="UP000001595"/>
    </source>
</evidence>
<feature type="transmembrane region" description="Helical" evidence="2">
    <location>
        <begin position="154"/>
        <end position="178"/>
    </location>
</feature>
<accession>A0A8I5TBX0</accession>
<organism evidence="3 4">
    <name type="scientific">Pongo abelii</name>
    <name type="common">Sumatran orangutan</name>
    <name type="synonym">Pongo pygmaeus abelii</name>
    <dbReference type="NCBI Taxonomy" id="9601"/>
    <lineage>
        <taxon>Eukaryota</taxon>
        <taxon>Metazoa</taxon>
        <taxon>Chordata</taxon>
        <taxon>Craniata</taxon>
        <taxon>Vertebrata</taxon>
        <taxon>Euteleostomi</taxon>
        <taxon>Mammalia</taxon>
        <taxon>Eutheria</taxon>
        <taxon>Euarchontoglires</taxon>
        <taxon>Primates</taxon>
        <taxon>Haplorrhini</taxon>
        <taxon>Catarrhini</taxon>
        <taxon>Hominidae</taxon>
        <taxon>Pongo</taxon>
    </lineage>
</organism>
<dbReference type="InterPro" id="IPR009072">
    <property type="entry name" value="Histone-fold"/>
</dbReference>
<dbReference type="GO" id="GO:0003677">
    <property type="term" value="F:DNA binding"/>
    <property type="evidence" value="ECO:0007669"/>
    <property type="project" value="InterPro"/>
</dbReference>
<dbReference type="GO" id="GO:0000786">
    <property type="term" value="C:nucleosome"/>
    <property type="evidence" value="ECO:0007669"/>
    <property type="project" value="InterPro"/>
</dbReference>
<dbReference type="SUPFAM" id="SSF47113">
    <property type="entry name" value="Histone-fold"/>
    <property type="match status" value="1"/>
</dbReference>
<evidence type="ECO:0000256" key="1">
    <source>
        <dbReference type="ARBA" id="ARBA00010343"/>
    </source>
</evidence>
<dbReference type="PRINTS" id="PR00622">
    <property type="entry name" value="HISTONEH3"/>
</dbReference>
<evidence type="ECO:0000256" key="2">
    <source>
        <dbReference type="SAM" id="Phobius"/>
    </source>
</evidence>
<dbReference type="GO" id="GO:0046982">
    <property type="term" value="F:protein heterodimerization activity"/>
    <property type="evidence" value="ECO:0007669"/>
    <property type="project" value="InterPro"/>
</dbReference>
<dbReference type="AlphaFoldDB" id="A0A8I5TBX0"/>
<proteinExistence type="inferred from homology"/>
<keyword evidence="2" id="KW-0812">Transmembrane</keyword>
<evidence type="ECO:0000313" key="3">
    <source>
        <dbReference type="Ensembl" id="ENSPPYP00000029766.1"/>
    </source>
</evidence>
<dbReference type="Ensembl" id="ENSPPYT00000036781.1">
    <property type="protein sequence ID" value="ENSPPYP00000029766.1"/>
    <property type="gene ID" value="ENSPPYG00000031629.1"/>
</dbReference>
<protein>
    <submittedName>
        <fullName evidence="3">Uncharacterized protein</fullName>
    </submittedName>
</protein>
<sequence>MAHIKQTDHKATTWQAPRKPLATKAASKRFLATQGIKKPHRHRLGTLMLHKTRKYQKSTQLHLHKLTFQCLMGEIAQAINPDLCYQSTAIGDFRGTARPTWSPSLKTTTHVLSMPGVSQLCPETCSCPATSAERVLRSPRSWEMLHSRWLRSPLVVFFNVSVLIIVLILAVLFTFGFMSLMGSKSSPTHD</sequence>
<dbReference type="OMA" id="DFRPICA"/>
<keyword evidence="2" id="KW-1133">Transmembrane helix</keyword>
<dbReference type="InterPro" id="IPR000164">
    <property type="entry name" value="Histone_H3/CENP-A"/>
</dbReference>
<comment type="similarity">
    <text evidence="1">Belongs to the histone H3 family.</text>
</comment>
<dbReference type="GeneTree" id="ENSGT01150000286903"/>
<dbReference type="PANTHER" id="PTHR11426">
    <property type="entry name" value="HISTONE H3"/>
    <property type="match status" value="1"/>
</dbReference>
<dbReference type="Proteomes" id="UP000001595">
    <property type="component" value="Chromosome 5"/>
</dbReference>
<reference evidence="3 4" key="1">
    <citation type="submission" date="2008-02" db="EMBL/GenBank/DDBJ databases">
        <title>A 6x draft sequence assembly of the Pongo pygmaeus abelii genome.</title>
        <authorList>
            <person name="Wilson R.K."/>
            <person name="Mardis E."/>
        </authorList>
    </citation>
    <scope>NUCLEOTIDE SEQUENCE [LARGE SCALE GENOMIC DNA]</scope>
</reference>
<keyword evidence="2" id="KW-0472">Membrane</keyword>
<reference evidence="3" key="3">
    <citation type="submission" date="2025-09" db="UniProtKB">
        <authorList>
            <consortium name="Ensembl"/>
        </authorList>
    </citation>
    <scope>IDENTIFICATION</scope>
</reference>